<dbReference type="Proteomes" id="UP000709295">
    <property type="component" value="Unassembled WGS sequence"/>
</dbReference>
<feature type="region of interest" description="Disordered" evidence="1">
    <location>
        <begin position="236"/>
        <end position="266"/>
    </location>
</feature>
<evidence type="ECO:0000313" key="4">
    <source>
        <dbReference type="Proteomes" id="UP000709295"/>
    </source>
</evidence>
<name>A0A8J5IGR7_9STRA</name>
<evidence type="ECO:0000256" key="1">
    <source>
        <dbReference type="SAM" id="MobiDB-lite"/>
    </source>
</evidence>
<accession>A0A8J5IGR7</accession>
<organism evidence="3 4">
    <name type="scientific">Phytophthora aleatoria</name>
    <dbReference type="NCBI Taxonomy" id="2496075"/>
    <lineage>
        <taxon>Eukaryota</taxon>
        <taxon>Sar</taxon>
        <taxon>Stramenopiles</taxon>
        <taxon>Oomycota</taxon>
        <taxon>Peronosporomycetes</taxon>
        <taxon>Peronosporales</taxon>
        <taxon>Peronosporaceae</taxon>
        <taxon>Phytophthora</taxon>
    </lineage>
</organism>
<dbReference type="PANTHER" id="PTHR23022">
    <property type="entry name" value="TRANSPOSABLE ELEMENT-RELATED"/>
    <property type="match status" value="1"/>
</dbReference>
<gene>
    <name evidence="3" type="ORF">JG688_00009234</name>
</gene>
<proteinExistence type="predicted"/>
<reference evidence="3" key="1">
    <citation type="submission" date="2021-01" db="EMBL/GenBank/DDBJ databases">
        <title>Phytophthora aleatoria, a newly-described species from Pinus radiata is distinct from Phytophthora cactorum isolates based on comparative genomics.</title>
        <authorList>
            <person name="Mcdougal R."/>
            <person name="Panda P."/>
            <person name="Williams N."/>
            <person name="Studholme D.J."/>
        </authorList>
    </citation>
    <scope>NUCLEOTIDE SEQUENCE</scope>
    <source>
        <strain evidence="3">NZFS 4037</strain>
    </source>
</reference>
<keyword evidence="4" id="KW-1185">Reference proteome</keyword>
<evidence type="ECO:0000313" key="3">
    <source>
        <dbReference type="EMBL" id="KAG6961197.1"/>
    </source>
</evidence>
<sequence length="266" mass="30135">MPAWLSDEERGRIRGLSEGGFSIRAIARTVKRSRDAVKRALAAPRRNCRQPGRQPIVSEQLARLLLRKAASGDNTAAQLKIECNSKCSARTSRRLLSGVDWLIYSKMENTLALTVVHKAHRLAWAKRMDWEQIIFSDEKKFNLDSPDGLQSYWHDVRRPPRTTVRRQNGGGSVMVWGAFSTEGKSKLAVLVGRQASVQYIYTVSEFLLPYFHLNYGVDFVYDPYIERNHAVFRGAGDQPSRLDRPLSRPQSHRKSMSAVGSQGVHQ</sequence>
<protein>
    <recommendedName>
        <fullName evidence="2">Tc3 transposase DNA binding domain-containing protein</fullName>
    </recommendedName>
</protein>
<dbReference type="InterPro" id="IPR052338">
    <property type="entry name" value="Transposase_5"/>
</dbReference>
<dbReference type="Pfam" id="PF11427">
    <property type="entry name" value="HTH_Tnp_Tc3_1"/>
    <property type="match status" value="1"/>
</dbReference>
<dbReference type="EMBL" id="JAENGY010000520">
    <property type="protein sequence ID" value="KAG6961197.1"/>
    <property type="molecule type" value="Genomic_DNA"/>
</dbReference>
<evidence type="ECO:0000259" key="2">
    <source>
        <dbReference type="Pfam" id="PF11427"/>
    </source>
</evidence>
<feature type="domain" description="Tc3 transposase DNA binding" evidence="2">
    <location>
        <begin position="5"/>
        <end position="44"/>
    </location>
</feature>
<comment type="caution">
    <text evidence="3">The sequence shown here is derived from an EMBL/GenBank/DDBJ whole genome shotgun (WGS) entry which is preliminary data.</text>
</comment>
<dbReference type="AlphaFoldDB" id="A0A8J5IGR7"/>
<dbReference type="PANTHER" id="PTHR23022:SF129">
    <property type="entry name" value="TRANSPOSABLE ELEMENT TC3 TRANSPOSASE"/>
    <property type="match status" value="1"/>
</dbReference>
<dbReference type="InterPro" id="IPR025898">
    <property type="entry name" value="Tc3_transposase_DNA-bd_dom"/>
</dbReference>
<dbReference type="GO" id="GO:0003677">
    <property type="term" value="F:DNA binding"/>
    <property type="evidence" value="ECO:0007669"/>
    <property type="project" value="InterPro"/>
</dbReference>